<dbReference type="STRING" id="1886670.PTI45_00806"/>
<name>A0A1E3L7U9_9BACL</name>
<protein>
    <submittedName>
        <fullName evidence="1">Uncharacterized protein</fullName>
    </submittedName>
</protein>
<evidence type="ECO:0000313" key="1">
    <source>
        <dbReference type="EMBL" id="ODP29828.1"/>
    </source>
</evidence>
<dbReference type="RefSeq" id="WP_069326265.1">
    <property type="nucleotide sequence ID" value="NZ_MDER01000028.1"/>
</dbReference>
<gene>
    <name evidence="1" type="ORF">PTI45_00806</name>
</gene>
<dbReference type="InterPro" id="IPR049215">
    <property type="entry name" value="DUF6809"/>
</dbReference>
<organism evidence="1 2">
    <name type="scientific">Paenibacillus nuruki</name>
    <dbReference type="NCBI Taxonomy" id="1886670"/>
    <lineage>
        <taxon>Bacteria</taxon>
        <taxon>Bacillati</taxon>
        <taxon>Bacillota</taxon>
        <taxon>Bacilli</taxon>
        <taxon>Bacillales</taxon>
        <taxon>Paenibacillaceae</taxon>
        <taxon>Paenibacillus</taxon>
    </lineage>
</organism>
<dbReference type="Pfam" id="PF20648">
    <property type="entry name" value="DUF6809"/>
    <property type="match status" value="1"/>
</dbReference>
<sequence length="90" mass="10424">MSSLLESIYYGNLRPGEKAVSQSAEYTQISEQISAKMAEWKVKLSPEEWLELETMWELYYQLNSMDRAGSFTYGFRLGGELMIEVLKGER</sequence>
<evidence type="ECO:0000313" key="2">
    <source>
        <dbReference type="Proteomes" id="UP000094578"/>
    </source>
</evidence>
<dbReference type="AlphaFoldDB" id="A0A1E3L7U9"/>
<dbReference type="Proteomes" id="UP000094578">
    <property type="component" value="Unassembled WGS sequence"/>
</dbReference>
<keyword evidence="2" id="KW-1185">Reference proteome</keyword>
<proteinExistence type="predicted"/>
<comment type="caution">
    <text evidence="1">The sequence shown here is derived from an EMBL/GenBank/DDBJ whole genome shotgun (WGS) entry which is preliminary data.</text>
</comment>
<accession>A0A1E3L7U9</accession>
<dbReference type="EMBL" id="MDER01000028">
    <property type="protein sequence ID" value="ODP29828.1"/>
    <property type="molecule type" value="Genomic_DNA"/>
</dbReference>
<reference evidence="1 2" key="1">
    <citation type="submission" date="2016-08" db="EMBL/GenBank/DDBJ databases">
        <title>Genome sequencing of Paenibacillus sp. TI45-13ar, isolated from Korean traditional nuruk.</title>
        <authorList>
            <person name="Kim S.-J."/>
        </authorList>
    </citation>
    <scope>NUCLEOTIDE SEQUENCE [LARGE SCALE GENOMIC DNA]</scope>
    <source>
        <strain evidence="1 2">TI45-13ar</strain>
    </source>
</reference>